<dbReference type="SUPFAM" id="SSF56112">
    <property type="entry name" value="Protein kinase-like (PK-like)"/>
    <property type="match status" value="1"/>
</dbReference>
<dbReference type="SMART" id="SM00220">
    <property type="entry name" value="S_TKc"/>
    <property type="match status" value="1"/>
</dbReference>
<feature type="domain" description="Protein kinase" evidence="10">
    <location>
        <begin position="126"/>
        <end position="366"/>
    </location>
</feature>
<evidence type="ECO:0000256" key="1">
    <source>
        <dbReference type="ARBA" id="ARBA00022527"/>
    </source>
</evidence>
<accession>A0A7S3G6X6</accession>
<keyword evidence="5 7" id="KW-0067">ATP-binding</keyword>
<feature type="region of interest" description="Disordered" evidence="9">
    <location>
        <begin position="1"/>
        <end position="32"/>
    </location>
</feature>
<feature type="binding site" evidence="7">
    <location>
        <begin position="269"/>
        <end position="270"/>
    </location>
    <ligand>
        <name>ATP</name>
        <dbReference type="ChEBI" id="CHEBI:30616"/>
    </ligand>
</feature>
<evidence type="ECO:0000256" key="3">
    <source>
        <dbReference type="ARBA" id="ARBA00022741"/>
    </source>
</evidence>
<evidence type="ECO:0000256" key="4">
    <source>
        <dbReference type="ARBA" id="ARBA00022777"/>
    </source>
</evidence>
<dbReference type="InterPro" id="IPR030616">
    <property type="entry name" value="Aur-like"/>
</dbReference>
<evidence type="ECO:0000313" key="11">
    <source>
        <dbReference type="EMBL" id="CAE0255596.1"/>
    </source>
</evidence>
<dbReference type="PANTHER" id="PTHR24350">
    <property type="entry name" value="SERINE/THREONINE-PROTEIN KINASE IAL-RELATED"/>
    <property type="match status" value="1"/>
</dbReference>
<feature type="compositionally biased region" description="Polar residues" evidence="9">
    <location>
        <begin position="1"/>
        <end position="10"/>
    </location>
</feature>
<dbReference type="PROSITE" id="PS00108">
    <property type="entry name" value="PROTEIN_KINASE_ST"/>
    <property type="match status" value="1"/>
</dbReference>
<proteinExistence type="predicted"/>
<evidence type="ECO:0000256" key="7">
    <source>
        <dbReference type="PIRSR" id="PIRSR630616-2"/>
    </source>
</evidence>
<dbReference type="GO" id="GO:0004674">
    <property type="term" value="F:protein serine/threonine kinase activity"/>
    <property type="evidence" value="ECO:0007669"/>
    <property type="project" value="UniProtKB-KW"/>
</dbReference>
<keyword evidence="3 7" id="KW-0547">Nucleotide-binding</keyword>
<feature type="binding site" evidence="7">
    <location>
        <begin position="220"/>
        <end position="222"/>
    </location>
    <ligand>
        <name>ATP</name>
        <dbReference type="ChEBI" id="CHEBI:30616"/>
    </ligand>
</feature>
<protein>
    <recommendedName>
        <fullName evidence="10">Protein kinase domain-containing protein</fullName>
    </recommendedName>
</protein>
<feature type="active site" description="Proton acceptor" evidence="6">
    <location>
        <position position="265"/>
    </location>
</feature>
<evidence type="ECO:0000256" key="6">
    <source>
        <dbReference type="PIRSR" id="PIRSR630616-1"/>
    </source>
</evidence>
<evidence type="ECO:0000259" key="10">
    <source>
        <dbReference type="PROSITE" id="PS50011"/>
    </source>
</evidence>
<dbReference type="Gene3D" id="1.10.510.10">
    <property type="entry name" value="Transferase(Phosphotransferase) domain 1"/>
    <property type="match status" value="1"/>
</dbReference>
<evidence type="ECO:0000256" key="2">
    <source>
        <dbReference type="ARBA" id="ARBA00022679"/>
    </source>
</evidence>
<dbReference type="EMBL" id="HBIB01027476">
    <property type="protein sequence ID" value="CAE0255596.1"/>
    <property type="molecule type" value="Transcribed_RNA"/>
</dbReference>
<evidence type="ECO:0000256" key="5">
    <source>
        <dbReference type="ARBA" id="ARBA00022840"/>
    </source>
</evidence>
<name>A0A7S3G6X6_9EUKA</name>
<dbReference type="InterPro" id="IPR000719">
    <property type="entry name" value="Prot_kinase_dom"/>
</dbReference>
<keyword evidence="4" id="KW-0418">Kinase</keyword>
<organism evidence="11">
    <name type="scientific">Palpitomonas bilix</name>
    <dbReference type="NCBI Taxonomy" id="652834"/>
    <lineage>
        <taxon>Eukaryota</taxon>
        <taxon>Eukaryota incertae sedis</taxon>
    </lineage>
</organism>
<feature type="region of interest" description="Disordered" evidence="9">
    <location>
        <begin position="314"/>
        <end position="343"/>
    </location>
</feature>
<sequence>MGCGASSQFQRLHGGESLDITPKESNVQGNGRARRRMLAQSETVDAPSRLRQRNPPGLRKAVLMREPSDLIDADKVGELPNLPSTKKSNLVEAAVSYAHTSPAHFDGRQQMKSIRLWRGKLEDAGLKKITNLGQGIHGWVDLVFDAREKRVFAAKTIYLDRVFATPNDLSRRGSIKNRNLKKAALSEVPEARLLRNLRHPNVVQLHRVLEAYDRVTLILDYAEGGDLASWMKNTGPVGEGVAAKLMADIFGGLAYLHSKGVSHRDLKPENLLFEKAGGAGNLKIVDFGVASTFSDEDVLQSFCGTPAYISPEVLKNGGRRRERRREDKAEAGEEAQTASVRRERYASRGYDAKAMSGVPVSYCTSS</sequence>
<dbReference type="AlphaFoldDB" id="A0A7S3G6X6"/>
<dbReference type="InterPro" id="IPR011009">
    <property type="entry name" value="Kinase-like_dom_sf"/>
</dbReference>
<feature type="cross-link" description="Glycyl lysine isopeptide (Lys-Gly) (interchain with G-Cter in SUMO2)" evidence="8">
    <location>
        <position position="267"/>
    </location>
</feature>
<evidence type="ECO:0000256" key="8">
    <source>
        <dbReference type="PIRSR" id="PIRSR630616-3"/>
    </source>
</evidence>
<dbReference type="PROSITE" id="PS50011">
    <property type="entry name" value="PROTEIN_KINASE_DOM"/>
    <property type="match status" value="1"/>
</dbReference>
<dbReference type="Pfam" id="PF00069">
    <property type="entry name" value="Pkinase"/>
    <property type="match status" value="1"/>
</dbReference>
<evidence type="ECO:0000256" key="9">
    <source>
        <dbReference type="SAM" id="MobiDB-lite"/>
    </source>
</evidence>
<dbReference type="InterPro" id="IPR008271">
    <property type="entry name" value="Ser/Thr_kinase_AS"/>
</dbReference>
<feature type="binding site" evidence="7">
    <location>
        <position position="286"/>
    </location>
    <ligand>
        <name>ATP</name>
        <dbReference type="ChEBI" id="CHEBI:30616"/>
    </ligand>
</feature>
<gene>
    <name evidence="11" type="ORF">PBIL07802_LOCUS17850</name>
</gene>
<reference evidence="11" key="1">
    <citation type="submission" date="2021-01" db="EMBL/GenBank/DDBJ databases">
        <authorList>
            <person name="Corre E."/>
            <person name="Pelletier E."/>
            <person name="Niang G."/>
            <person name="Scheremetjew M."/>
            <person name="Finn R."/>
            <person name="Kale V."/>
            <person name="Holt S."/>
            <person name="Cochrane G."/>
            <person name="Meng A."/>
            <person name="Brown T."/>
            <person name="Cohen L."/>
        </authorList>
    </citation>
    <scope>NUCLEOTIDE SEQUENCE</scope>
    <source>
        <strain evidence="11">NIES-2562</strain>
    </source>
</reference>
<keyword evidence="1" id="KW-0723">Serine/threonine-protein kinase</keyword>
<keyword evidence="2" id="KW-0808">Transferase</keyword>
<dbReference type="GO" id="GO:0005524">
    <property type="term" value="F:ATP binding"/>
    <property type="evidence" value="ECO:0007669"/>
    <property type="project" value="UniProtKB-KW"/>
</dbReference>